<keyword evidence="1" id="KW-1133">Transmembrane helix</keyword>
<keyword evidence="1" id="KW-0472">Membrane</keyword>
<feature type="transmembrane region" description="Helical" evidence="1">
    <location>
        <begin position="58"/>
        <end position="79"/>
    </location>
</feature>
<reference evidence="2 3" key="1">
    <citation type="submission" date="2017-07" db="EMBL/GenBank/DDBJ databases">
        <title>Draft whole genome sequences of clinical Proprionibacteriaceae strains.</title>
        <authorList>
            <person name="Bernier A.-M."/>
            <person name="Bernard K."/>
            <person name="Domingo M.-C."/>
        </authorList>
    </citation>
    <scope>NUCLEOTIDE SEQUENCE [LARGE SCALE GENOMIC DNA]</scope>
    <source>
        <strain evidence="2 3">NML 130396</strain>
    </source>
</reference>
<gene>
    <name evidence="2" type="ORF">CGZ93_17955</name>
</gene>
<accession>A0A255GLE0</accession>
<dbReference type="EMBL" id="NMVQ01000047">
    <property type="protein sequence ID" value="OYO16645.1"/>
    <property type="molecule type" value="Genomic_DNA"/>
</dbReference>
<proteinExistence type="predicted"/>
<comment type="caution">
    <text evidence="2">The sequence shown here is derived from an EMBL/GenBank/DDBJ whole genome shotgun (WGS) entry which is preliminary data.</text>
</comment>
<feature type="transmembrane region" description="Helical" evidence="1">
    <location>
        <begin position="86"/>
        <end position="105"/>
    </location>
</feature>
<name>A0A255GLE0_9ACTN</name>
<protein>
    <submittedName>
        <fullName evidence="2">Uncharacterized protein</fullName>
    </submittedName>
</protein>
<dbReference type="RefSeq" id="WP_094365532.1">
    <property type="nucleotide sequence ID" value="NZ_NMVQ01000047.1"/>
</dbReference>
<feature type="transmembrane region" description="Helical" evidence="1">
    <location>
        <begin position="111"/>
        <end position="133"/>
    </location>
</feature>
<evidence type="ECO:0000313" key="2">
    <source>
        <dbReference type="EMBL" id="OYO16645.1"/>
    </source>
</evidence>
<sequence length="144" mass="15580">MEQALRRHLTILTVLTVALAAAHIALAGLYLIDRAAPAIVPVGMPDWLEVFILSGDDHFWIVLHATAALALIAALVVGVLRALAAFLSQTVWAAWCVVIFLWSLWTSPPVSLAAPVLLAILTVPLGRVVASTWTDEEMHCRRKG</sequence>
<evidence type="ECO:0000256" key="1">
    <source>
        <dbReference type="SAM" id="Phobius"/>
    </source>
</evidence>
<feature type="transmembrane region" description="Helical" evidence="1">
    <location>
        <begin position="12"/>
        <end position="32"/>
    </location>
</feature>
<organism evidence="2 3">
    <name type="scientific">Enemella dayhoffiae</name>
    <dbReference type="NCBI Taxonomy" id="2016507"/>
    <lineage>
        <taxon>Bacteria</taxon>
        <taxon>Bacillati</taxon>
        <taxon>Actinomycetota</taxon>
        <taxon>Actinomycetes</taxon>
        <taxon>Propionibacteriales</taxon>
        <taxon>Propionibacteriaceae</taxon>
        <taxon>Enemella</taxon>
    </lineage>
</organism>
<keyword evidence="1" id="KW-0812">Transmembrane</keyword>
<dbReference type="Proteomes" id="UP000216311">
    <property type="component" value="Unassembled WGS sequence"/>
</dbReference>
<evidence type="ECO:0000313" key="3">
    <source>
        <dbReference type="Proteomes" id="UP000216311"/>
    </source>
</evidence>
<dbReference type="AlphaFoldDB" id="A0A255GLE0"/>
<keyword evidence="3" id="KW-1185">Reference proteome</keyword>